<dbReference type="PANTHER" id="PTHR31338">
    <property type="entry name" value="POLYKETIDE CYCLASE/DEHYDRASE AND LIPID TRANSPORT SUPERFAMILY PROTEIN"/>
    <property type="match status" value="1"/>
</dbReference>
<accession>A0A314UUY8</accession>
<keyword evidence="4" id="KW-1185">Reference proteome</keyword>
<dbReference type="Proteomes" id="UP000250321">
    <property type="component" value="Unassembled WGS sequence"/>
</dbReference>
<dbReference type="PANTHER" id="PTHR31338:SF16">
    <property type="entry name" value="POLYKETIDE CYCLASE_DEHYDRASE AND LIPID TRANSPORT SUPERFAMILY PROTEIN"/>
    <property type="match status" value="1"/>
</dbReference>
<protein>
    <recommendedName>
        <fullName evidence="2">Bet v I/Major latex protein domain-containing protein</fullName>
    </recommendedName>
</protein>
<dbReference type="InterPro" id="IPR023393">
    <property type="entry name" value="START-like_dom_sf"/>
</dbReference>
<dbReference type="Pfam" id="PF00407">
    <property type="entry name" value="Bet_v_1"/>
    <property type="match status" value="1"/>
</dbReference>
<comment type="similarity">
    <text evidence="1">Belongs to the MLP family.</text>
</comment>
<dbReference type="STRING" id="2094558.A0A314UUY8"/>
<reference evidence="3 4" key="1">
    <citation type="submission" date="2018-02" db="EMBL/GenBank/DDBJ databases">
        <title>Draft genome of wild Prunus yedoensis var. nudiflora.</title>
        <authorList>
            <person name="Baek S."/>
            <person name="Kim J.-H."/>
            <person name="Choi K."/>
            <person name="Kim G.-B."/>
            <person name="Cho A."/>
            <person name="Jang H."/>
            <person name="Shin C.-H."/>
            <person name="Yu H.-J."/>
            <person name="Mun J.-H."/>
        </authorList>
    </citation>
    <scope>NUCLEOTIDE SEQUENCE [LARGE SCALE GENOMIC DNA]</scope>
    <source>
        <strain evidence="4">cv. Jeju island</strain>
        <tissue evidence="3">Leaf</tissue>
    </source>
</reference>
<dbReference type="OrthoDB" id="1072116at2759"/>
<dbReference type="SUPFAM" id="SSF55961">
    <property type="entry name" value="Bet v1-like"/>
    <property type="match status" value="1"/>
</dbReference>
<dbReference type="GO" id="GO:0006952">
    <property type="term" value="P:defense response"/>
    <property type="evidence" value="ECO:0007669"/>
    <property type="project" value="InterPro"/>
</dbReference>
<dbReference type="Gene3D" id="3.30.530.20">
    <property type="match status" value="1"/>
</dbReference>
<sequence length="159" mass="17718">MAQIANIEVQAEIKASADKFYEIFRSKGYLLPKICPNIIKDLQVLKGDGCSVGSIKQWTYVAAGNFSEVSKETVEAIDEKNKLITFRTVEGEVTKHYKSFKATVQVTPRGDGCSRSSSSSVKWNIEYEKQNEAVPAPNKYLDFVVILTNNVDAYLLNNA</sequence>
<gene>
    <name evidence="3" type="ORF">Pyn_24874</name>
</gene>
<dbReference type="SMART" id="SM01037">
    <property type="entry name" value="Bet_v_1"/>
    <property type="match status" value="1"/>
</dbReference>
<comment type="caution">
    <text evidence="3">The sequence shown here is derived from an EMBL/GenBank/DDBJ whole genome shotgun (WGS) entry which is preliminary data.</text>
</comment>
<evidence type="ECO:0000313" key="4">
    <source>
        <dbReference type="Proteomes" id="UP000250321"/>
    </source>
</evidence>
<dbReference type="AlphaFoldDB" id="A0A314UUY8"/>
<evidence type="ECO:0000256" key="1">
    <source>
        <dbReference type="ARBA" id="ARBA00038242"/>
    </source>
</evidence>
<evidence type="ECO:0000259" key="2">
    <source>
        <dbReference type="SMART" id="SM01037"/>
    </source>
</evidence>
<dbReference type="InterPro" id="IPR052006">
    <property type="entry name" value="MLP-like"/>
</dbReference>
<dbReference type="InterPro" id="IPR000916">
    <property type="entry name" value="Bet_v_I/MLP"/>
</dbReference>
<proteinExistence type="inferred from homology"/>
<feature type="domain" description="Bet v I/Major latex protein" evidence="2">
    <location>
        <begin position="2"/>
        <end position="158"/>
    </location>
</feature>
<evidence type="ECO:0000313" key="3">
    <source>
        <dbReference type="EMBL" id="PQM41327.1"/>
    </source>
</evidence>
<dbReference type="EMBL" id="PJQY01002970">
    <property type="protein sequence ID" value="PQM41327.1"/>
    <property type="molecule type" value="Genomic_DNA"/>
</dbReference>
<dbReference type="CDD" id="cd07816">
    <property type="entry name" value="Bet_v1-like"/>
    <property type="match status" value="1"/>
</dbReference>
<name>A0A314UUY8_PRUYE</name>
<organism evidence="3 4">
    <name type="scientific">Prunus yedoensis var. nudiflora</name>
    <dbReference type="NCBI Taxonomy" id="2094558"/>
    <lineage>
        <taxon>Eukaryota</taxon>
        <taxon>Viridiplantae</taxon>
        <taxon>Streptophyta</taxon>
        <taxon>Embryophyta</taxon>
        <taxon>Tracheophyta</taxon>
        <taxon>Spermatophyta</taxon>
        <taxon>Magnoliopsida</taxon>
        <taxon>eudicotyledons</taxon>
        <taxon>Gunneridae</taxon>
        <taxon>Pentapetalae</taxon>
        <taxon>rosids</taxon>
        <taxon>fabids</taxon>
        <taxon>Rosales</taxon>
        <taxon>Rosaceae</taxon>
        <taxon>Amygdaloideae</taxon>
        <taxon>Amygdaleae</taxon>
        <taxon>Prunus</taxon>
    </lineage>
</organism>